<feature type="domain" description="EamA" evidence="7">
    <location>
        <begin position="16"/>
        <end position="148"/>
    </location>
</feature>
<keyword evidence="4 6" id="KW-1133">Transmembrane helix</keyword>
<feature type="domain" description="EamA" evidence="7">
    <location>
        <begin position="158"/>
        <end position="291"/>
    </location>
</feature>
<dbReference type="InterPro" id="IPR000620">
    <property type="entry name" value="EamA_dom"/>
</dbReference>
<accession>A0A918P0V7</accession>
<evidence type="ECO:0000313" key="8">
    <source>
        <dbReference type="EMBL" id="GGY12051.1"/>
    </source>
</evidence>
<keyword evidence="3 6" id="KW-0812">Transmembrane</keyword>
<evidence type="ECO:0000256" key="4">
    <source>
        <dbReference type="ARBA" id="ARBA00022989"/>
    </source>
</evidence>
<dbReference type="PANTHER" id="PTHR32322:SF2">
    <property type="entry name" value="EAMA DOMAIN-CONTAINING PROTEIN"/>
    <property type="match status" value="1"/>
</dbReference>
<feature type="transmembrane region" description="Helical" evidence="6">
    <location>
        <begin position="159"/>
        <end position="176"/>
    </location>
</feature>
<feature type="transmembrane region" description="Helical" evidence="6">
    <location>
        <begin position="219"/>
        <end position="242"/>
    </location>
</feature>
<evidence type="ECO:0000256" key="6">
    <source>
        <dbReference type="SAM" id="Phobius"/>
    </source>
</evidence>
<evidence type="ECO:0000313" key="9">
    <source>
        <dbReference type="Proteomes" id="UP000645257"/>
    </source>
</evidence>
<dbReference type="InterPro" id="IPR050638">
    <property type="entry name" value="AA-Vitamin_Transporters"/>
</dbReference>
<sequence length="304" mass="31135">MRDCAVTTMTTKKETLGPFLVMLSAMGFGSMALFARLDYADGVGTSSLLAMRFLLAAAVLGGWVAMSGRRLPRGRELAGFALLGVLFAALAWGYFSALHYASSGLVALLVYTYPVLVAILAALLGFDRFGRAEGLALAVCVLGLAMLLGQATLAGRPAGVLLALLSGSLYAVYILIGSRFATRTDPLASTFVVLLASALVHLALASLEGGVVLPHSARGWLALFALAGFSSVMAVAAFLVGMRRIGPTLTSIVSTLEPVVTVGLGIAFLGETLSAQSLAGSLLVLGAAVGLAVSRGRATAPIAE</sequence>
<evidence type="ECO:0000256" key="1">
    <source>
        <dbReference type="ARBA" id="ARBA00004141"/>
    </source>
</evidence>
<comment type="similarity">
    <text evidence="2">Belongs to the EamA transporter family.</text>
</comment>
<evidence type="ECO:0000259" key="7">
    <source>
        <dbReference type="Pfam" id="PF00892"/>
    </source>
</evidence>
<reference evidence="8" key="2">
    <citation type="submission" date="2020-09" db="EMBL/GenBank/DDBJ databases">
        <authorList>
            <person name="Sun Q."/>
            <person name="Kim S."/>
        </authorList>
    </citation>
    <scope>NUCLEOTIDE SEQUENCE</scope>
    <source>
        <strain evidence="8">KCTC 32182</strain>
    </source>
</reference>
<keyword evidence="5 6" id="KW-0472">Membrane</keyword>
<feature type="transmembrane region" description="Helical" evidence="6">
    <location>
        <begin position="47"/>
        <end position="65"/>
    </location>
</feature>
<dbReference type="PANTHER" id="PTHR32322">
    <property type="entry name" value="INNER MEMBRANE TRANSPORTER"/>
    <property type="match status" value="1"/>
</dbReference>
<proteinExistence type="inferred from homology"/>
<dbReference type="Pfam" id="PF00892">
    <property type="entry name" value="EamA"/>
    <property type="match status" value="2"/>
</dbReference>
<dbReference type="GO" id="GO:0016020">
    <property type="term" value="C:membrane"/>
    <property type="evidence" value="ECO:0007669"/>
    <property type="project" value="UniProtKB-SubCell"/>
</dbReference>
<organism evidence="8 9">
    <name type="scientific">Paludibacterium paludis</name>
    <dbReference type="NCBI Taxonomy" id="1225769"/>
    <lineage>
        <taxon>Bacteria</taxon>
        <taxon>Pseudomonadati</taxon>
        <taxon>Pseudomonadota</taxon>
        <taxon>Betaproteobacteria</taxon>
        <taxon>Neisseriales</taxon>
        <taxon>Chromobacteriaceae</taxon>
        <taxon>Paludibacterium</taxon>
    </lineage>
</organism>
<feature type="transmembrane region" description="Helical" evidence="6">
    <location>
        <begin position="77"/>
        <end position="95"/>
    </location>
</feature>
<dbReference type="Proteomes" id="UP000645257">
    <property type="component" value="Unassembled WGS sequence"/>
</dbReference>
<reference evidence="8" key="1">
    <citation type="journal article" date="2014" name="Int. J. Syst. Evol. Microbiol.">
        <title>Complete genome sequence of Corynebacterium casei LMG S-19264T (=DSM 44701T), isolated from a smear-ripened cheese.</title>
        <authorList>
            <consortium name="US DOE Joint Genome Institute (JGI-PGF)"/>
            <person name="Walter F."/>
            <person name="Albersmeier A."/>
            <person name="Kalinowski J."/>
            <person name="Ruckert C."/>
        </authorList>
    </citation>
    <scope>NUCLEOTIDE SEQUENCE</scope>
    <source>
        <strain evidence="8">KCTC 32182</strain>
    </source>
</reference>
<feature type="transmembrane region" description="Helical" evidence="6">
    <location>
        <begin position="135"/>
        <end position="153"/>
    </location>
</feature>
<dbReference type="EMBL" id="BMYX01000006">
    <property type="protein sequence ID" value="GGY12051.1"/>
    <property type="molecule type" value="Genomic_DNA"/>
</dbReference>
<evidence type="ECO:0000256" key="3">
    <source>
        <dbReference type="ARBA" id="ARBA00022692"/>
    </source>
</evidence>
<feature type="transmembrane region" description="Helical" evidence="6">
    <location>
        <begin position="16"/>
        <end position="35"/>
    </location>
</feature>
<dbReference type="SUPFAM" id="SSF103481">
    <property type="entry name" value="Multidrug resistance efflux transporter EmrE"/>
    <property type="match status" value="2"/>
</dbReference>
<feature type="transmembrane region" description="Helical" evidence="6">
    <location>
        <begin position="249"/>
        <end position="269"/>
    </location>
</feature>
<dbReference type="AlphaFoldDB" id="A0A918P0V7"/>
<protein>
    <recommendedName>
        <fullName evidence="7">EamA domain-containing protein</fullName>
    </recommendedName>
</protein>
<comment type="caution">
    <text evidence="8">The sequence shown here is derived from an EMBL/GenBank/DDBJ whole genome shotgun (WGS) entry which is preliminary data.</text>
</comment>
<evidence type="ECO:0000256" key="2">
    <source>
        <dbReference type="ARBA" id="ARBA00007362"/>
    </source>
</evidence>
<evidence type="ECO:0000256" key="5">
    <source>
        <dbReference type="ARBA" id="ARBA00023136"/>
    </source>
</evidence>
<dbReference type="InterPro" id="IPR037185">
    <property type="entry name" value="EmrE-like"/>
</dbReference>
<comment type="subcellular location">
    <subcellularLocation>
        <location evidence="1">Membrane</location>
        <topology evidence="1">Multi-pass membrane protein</topology>
    </subcellularLocation>
</comment>
<feature type="transmembrane region" description="Helical" evidence="6">
    <location>
        <begin position="275"/>
        <end position="293"/>
    </location>
</feature>
<keyword evidence="9" id="KW-1185">Reference proteome</keyword>
<feature type="transmembrane region" description="Helical" evidence="6">
    <location>
        <begin position="101"/>
        <end position="123"/>
    </location>
</feature>
<gene>
    <name evidence="8" type="ORF">GCM10011289_13850</name>
</gene>
<name>A0A918P0V7_9NEIS</name>
<feature type="transmembrane region" description="Helical" evidence="6">
    <location>
        <begin position="188"/>
        <end position="207"/>
    </location>
</feature>